<dbReference type="GO" id="GO:0016788">
    <property type="term" value="F:hydrolase activity, acting on ester bonds"/>
    <property type="evidence" value="ECO:0007669"/>
    <property type="project" value="UniProtKB-ARBA"/>
</dbReference>
<comment type="caution">
    <text evidence="3">The sequence shown here is derived from an EMBL/GenBank/DDBJ whole genome shotgun (WGS) entry which is preliminary data.</text>
</comment>
<evidence type="ECO:0000313" key="4">
    <source>
        <dbReference type="Proteomes" id="UP001150924"/>
    </source>
</evidence>
<feature type="signal peptide" evidence="2">
    <location>
        <begin position="1"/>
        <end position="28"/>
    </location>
</feature>
<accession>A0A9X3ELI7</accession>
<evidence type="ECO:0000256" key="1">
    <source>
        <dbReference type="SAM" id="MobiDB-lite"/>
    </source>
</evidence>
<feature type="compositionally biased region" description="Low complexity" evidence="1">
    <location>
        <begin position="32"/>
        <end position="58"/>
    </location>
</feature>
<evidence type="ECO:0000256" key="2">
    <source>
        <dbReference type="SAM" id="SignalP"/>
    </source>
</evidence>
<dbReference type="Proteomes" id="UP001150924">
    <property type="component" value="Unassembled WGS sequence"/>
</dbReference>
<sequence length="444" mass="46348">MNYDCRLAVTLPRPAGLLALLLAVGAPACGETEDASATAPTSGDTSSSTGEDTLGTSGQLPTTTDGPVTETGGSEGATDSATDGTTTGDATTSTTGTTSPVTSTDGTTSTTSTTSTSTTSDTTGDETTGTTGEPSDSDCLLEGFANPDTALKLDYDQFGPIIGSHCKGTNHQDITDIERVVFLGDSVTVGTPPQLGDDYYRSKLADVLVDRFGLTPPNALWKQANPIDGVALVKESGDFVSCSKWGARTDDFLPPGNQVDDCFPPDMFDKRTLVITTMGGNDIAAIAKDGANGMPLDEVKANAAEAADLLRQTAHWFVDDPAKFPNGVFLVFANVYEFTDGTADLMACPAAGLGGFDKPWQNPAELIDVMVGFNEQFMSVAVETGTDMIFMLENFCGHGFKAGDPSAPCYRGPGQQNWFDLTCIHPTAQGHTVIADLFTAVIDE</sequence>
<gene>
    <name evidence="3" type="ORF">OV079_11970</name>
</gene>
<evidence type="ECO:0000313" key="3">
    <source>
        <dbReference type="EMBL" id="MCY1006263.1"/>
    </source>
</evidence>
<feature type="compositionally biased region" description="Low complexity" evidence="1">
    <location>
        <begin position="76"/>
        <end position="138"/>
    </location>
</feature>
<keyword evidence="4" id="KW-1185">Reference proteome</keyword>
<dbReference type="Gene3D" id="3.40.50.1110">
    <property type="entry name" value="SGNH hydrolase"/>
    <property type="match status" value="1"/>
</dbReference>
<dbReference type="AlphaFoldDB" id="A0A9X3ELI7"/>
<name>A0A9X3ELI7_9BACT</name>
<organism evidence="3 4">
    <name type="scientific">Nannocystis pusilla</name>
    <dbReference type="NCBI Taxonomy" id="889268"/>
    <lineage>
        <taxon>Bacteria</taxon>
        <taxon>Pseudomonadati</taxon>
        <taxon>Myxococcota</taxon>
        <taxon>Polyangia</taxon>
        <taxon>Nannocystales</taxon>
        <taxon>Nannocystaceae</taxon>
        <taxon>Nannocystis</taxon>
    </lineage>
</organism>
<keyword evidence="3" id="KW-0378">Hydrolase</keyword>
<feature type="region of interest" description="Disordered" evidence="1">
    <location>
        <begin position="32"/>
        <end position="140"/>
    </location>
</feature>
<feature type="chain" id="PRO_5041000117" evidence="2">
    <location>
        <begin position="29"/>
        <end position="444"/>
    </location>
</feature>
<reference evidence="3" key="1">
    <citation type="submission" date="2022-11" db="EMBL/GenBank/DDBJ databases">
        <title>Minimal conservation of predation-associated metabolite biosynthetic gene clusters underscores biosynthetic potential of Myxococcota including descriptions for ten novel species: Archangium lansinium sp. nov., Myxococcus landrumus sp. nov., Nannocystis bai.</title>
        <authorList>
            <person name="Ahearne A."/>
            <person name="Stevens C."/>
            <person name="Phillips K."/>
        </authorList>
    </citation>
    <scope>NUCLEOTIDE SEQUENCE</scope>
    <source>
        <strain evidence="3">Na p29</strain>
    </source>
</reference>
<dbReference type="EMBL" id="JAPNKE010000002">
    <property type="protein sequence ID" value="MCY1006263.1"/>
    <property type="molecule type" value="Genomic_DNA"/>
</dbReference>
<protein>
    <submittedName>
        <fullName evidence="3">SGNH/GDSL hydrolase family protein</fullName>
    </submittedName>
</protein>
<proteinExistence type="predicted"/>
<dbReference type="RefSeq" id="WP_267768364.1">
    <property type="nucleotide sequence ID" value="NZ_JAPNKE010000002.1"/>
</dbReference>
<dbReference type="SUPFAM" id="SSF52266">
    <property type="entry name" value="SGNH hydrolase"/>
    <property type="match status" value="1"/>
</dbReference>
<keyword evidence="2" id="KW-0732">Signal</keyword>
<dbReference type="InterPro" id="IPR036514">
    <property type="entry name" value="SGNH_hydro_sf"/>
</dbReference>